<dbReference type="Proteomes" id="UP000078200">
    <property type="component" value="Unassembled WGS sequence"/>
</dbReference>
<accession>A0A1A9UHN1</accession>
<sequence>MNSYCKCFTFSAVLTSDQNANRDWHFGFRAHHNTSGLLTSITELIKENLSQHNDGRVMFKKRSTELGCDVNLTVPSPDMITGFVAMAPSIILIFAEILRSHSFSTRVWKSAEQHKAFVTPNLWLFPAKLEERKRRRMAFMMIF</sequence>
<keyword evidence="1" id="KW-1133">Transmembrane helix</keyword>
<keyword evidence="1" id="KW-0472">Membrane</keyword>
<dbReference type="AlphaFoldDB" id="A0A1A9UHN1"/>
<dbReference type="VEuPathDB" id="VectorBase:GAUT005201"/>
<keyword evidence="1" id="KW-0812">Transmembrane</keyword>
<organism evidence="2 3">
    <name type="scientific">Glossina austeni</name>
    <name type="common">Savannah tsetse fly</name>
    <dbReference type="NCBI Taxonomy" id="7395"/>
    <lineage>
        <taxon>Eukaryota</taxon>
        <taxon>Metazoa</taxon>
        <taxon>Ecdysozoa</taxon>
        <taxon>Arthropoda</taxon>
        <taxon>Hexapoda</taxon>
        <taxon>Insecta</taxon>
        <taxon>Pterygota</taxon>
        <taxon>Neoptera</taxon>
        <taxon>Endopterygota</taxon>
        <taxon>Diptera</taxon>
        <taxon>Brachycera</taxon>
        <taxon>Muscomorpha</taxon>
        <taxon>Hippoboscoidea</taxon>
        <taxon>Glossinidae</taxon>
        <taxon>Glossina</taxon>
    </lineage>
</organism>
<evidence type="ECO:0000256" key="1">
    <source>
        <dbReference type="SAM" id="Phobius"/>
    </source>
</evidence>
<evidence type="ECO:0000313" key="2">
    <source>
        <dbReference type="EnsemblMetazoa" id="GAUT005201-PA"/>
    </source>
</evidence>
<proteinExistence type="predicted"/>
<evidence type="ECO:0000313" key="3">
    <source>
        <dbReference type="Proteomes" id="UP000078200"/>
    </source>
</evidence>
<dbReference type="EnsemblMetazoa" id="GAUT005201-RA">
    <property type="protein sequence ID" value="GAUT005201-PA"/>
    <property type="gene ID" value="GAUT005201"/>
</dbReference>
<protein>
    <submittedName>
        <fullName evidence="2">Uncharacterized protein</fullName>
    </submittedName>
</protein>
<feature type="transmembrane region" description="Helical" evidence="1">
    <location>
        <begin position="79"/>
        <end position="98"/>
    </location>
</feature>
<name>A0A1A9UHN1_GLOAU</name>
<keyword evidence="3" id="KW-1185">Reference proteome</keyword>
<reference evidence="2" key="1">
    <citation type="submission" date="2020-05" db="UniProtKB">
        <authorList>
            <consortium name="EnsemblMetazoa"/>
        </authorList>
    </citation>
    <scope>IDENTIFICATION</scope>
    <source>
        <strain evidence="2">TTRI</strain>
    </source>
</reference>